<evidence type="ECO:0000256" key="1">
    <source>
        <dbReference type="ARBA" id="ARBA00008226"/>
    </source>
</evidence>
<keyword evidence="9 13" id="KW-0648">Protein biosynthesis</keyword>
<feature type="domain" description="Aminoacyl-transfer RNA synthetases class-II family profile" evidence="16">
    <location>
        <begin position="106"/>
        <end position="251"/>
    </location>
</feature>
<keyword evidence="8 13" id="KW-0694">RNA-binding</keyword>
<evidence type="ECO:0000256" key="14">
    <source>
        <dbReference type="SAM" id="Coils"/>
    </source>
</evidence>
<feature type="binding site" evidence="13">
    <location>
        <position position="692"/>
    </location>
    <ligand>
        <name>Zn(2+)</name>
        <dbReference type="ChEBI" id="CHEBI:29105"/>
    </ligand>
</feature>
<dbReference type="SMART" id="SM00863">
    <property type="entry name" value="tRNA_SAD"/>
    <property type="match status" value="1"/>
</dbReference>
<keyword evidence="13" id="KW-0963">Cytoplasm</keyword>
<dbReference type="InterPro" id="IPR050058">
    <property type="entry name" value="Ala-tRNA_ligase"/>
</dbReference>
<dbReference type="InterPro" id="IPR018162">
    <property type="entry name" value="Ala-tRNA-ligase_IIc_anticod-bd"/>
</dbReference>
<organism evidence="17 18">
    <name type="scientific">Litorilinea aerophila</name>
    <dbReference type="NCBI Taxonomy" id="1204385"/>
    <lineage>
        <taxon>Bacteria</taxon>
        <taxon>Bacillati</taxon>
        <taxon>Chloroflexota</taxon>
        <taxon>Caldilineae</taxon>
        <taxon>Caldilineales</taxon>
        <taxon>Caldilineaceae</taxon>
        <taxon>Litorilinea</taxon>
    </lineage>
</organism>
<dbReference type="Gene3D" id="3.10.310.40">
    <property type="match status" value="1"/>
</dbReference>
<evidence type="ECO:0000256" key="11">
    <source>
        <dbReference type="ARBA" id="ARBA00024779"/>
    </source>
</evidence>
<dbReference type="GO" id="GO:0008270">
    <property type="term" value="F:zinc ion binding"/>
    <property type="evidence" value="ECO:0007669"/>
    <property type="project" value="UniProtKB-UniRule"/>
</dbReference>
<dbReference type="Pfam" id="PF01411">
    <property type="entry name" value="tRNA-synt_2c"/>
    <property type="match status" value="1"/>
</dbReference>
<comment type="caution">
    <text evidence="17">The sequence shown here is derived from an EMBL/GenBank/DDBJ whole genome shotgun (WGS) entry which is preliminary data.</text>
</comment>
<feature type="binding site" evidence="13">
    <location>
        <position position="587"/>
    </location>
    <ligand>
        <name>Zn(2+)</name>
        <dbReference type="ChEBI" id="CHEBI:29105"/>
    </ligand>
</feature>
<reference evidence="17 18" key="1">
    <citation type="submission" date="2019-06" db="EMBL/GenBank/DDBJ databases">
        <title>Genome sequence of Litorilinea aerophila BAA-2444.</title>
        <authorList>
            <person name="Maclea K.S."/>
            <person name="Maurais E.G."/>
            <person name="Iannazzi L.C."/>
        </authorList>
    </citation>
    <scope>NUCLEOTIDE SEQUENCE [LARGE SCALE GENOMIC DNA]</scope>
    <source>
        <strain evidence="17 18">ATCC BAA-2444</strain>
    </source>
</reference>
<keyword evidence="5 13" id="KW-0547">Nucleotide-binding</keyword>
<dbReference type="SUPFAM" id="SSF101353">
    <property type="entry name" value="Putative anticodon-binding domain of alanyl-tRNA synthetase (AlaRS)"/>
    <property type="match status" value="1"/>
</dbReference>
<evidence type="ECO:0000256" key="3">
    <source>
        <dbReference type="ARBA" id="ARBA00022598"/>
    </source>
</evidence>
<dbReference type="Gene3D" id="3.30.930.10">
    <property type="entry name" value="Bira Bifunctional Protein, Domain 2"/>
    <property type="match status" value="1"/>
</dbReference>
<dbReference type="GO" id="GO:0006419">
    <property type="term" value="P:alanyl-tRNA aminoacylation"/>
    <property type="evidence" value="ECO:0007669"/>
    <property type="project" value="UniProtKB-UniRule"/>
</dbReference>
<comment type="cofactor">
    <cofactor evidence="13">
        <name>Zn(2+)</name>
        <dbReference type="ChEBI" id="CHEBI:29105"/>
    </cofactor>
    <text evidence="13">Binds 1 zinc ion per subunit.</text>
</comment>
<dbReference type="FunFam" id="3.10.310.40:FF:000001">
    <property type="entry name" value="Alanine--tRNA ligase"/>
    <property type="match status" value="1"/>
</dbReference>
<dbReference type="PANTHER" id="PTHR11777">
    <property type="entry name" value="ALANYL-TRNA SYNTHETASE"/>
    <property type="match status" value="1"/>
</dbReference>
<dbReference type="FunCoup" id="A0A540VIP0">
    <property type="interactions" value="522"/>
</dbReference>
<name>A0A540VIP0_9CHLR</name>
<keyword evidence="4 13" id="KW-0479">Metal-binding</keyword>
<dbReference type="Pfam" id="PF07973">
    <property type="entry name" value="tRNA_SAD"/>
    <property type="match status" value="1"/>
</dbReference>
<dbReference type="InterPro" id="IPR012947">
    <property type="entry name" value="tRNA_SAD"/>
</dbReference>
<evidence type="ECO:0000313" key="18">
    <source>
        <dbReference type="Proteomes" id="UP000317371"/>
    </source>
</evidence>
<dbReference type="CDD" id="cd00673">
    <property type="entry name" value="AlaRS_core"/>
    <property type="match status" value="1"/>
</dbReference>
<dbReference type="InterPro" id="IPR045864">
    <property type="entry name" value="aa-tRNA-synth_II/BPL/LPL"/>
</dbReference>
<dbReference type="InterPro" id="IPR018163">
    <property type="entry name" value="Thr/Ala-tRNA-synth_IIc_edit"/>
</dbReference>
<dbReference type="SUPFAM" id="SSF50447">
    <property type="entry name" value="Translation proteins"/>
    <property type="match status" value="1"/>
</dbReference>
<dbReference type="Pfam" id="PF02272">
    <property type="entry name" value="DHHA1"/>
    <property type="match status" value="1"/>
</dbReference>
<dbReference type="FunFam" id="3.30.54.20:FF:000001">
    <property type="entry name" value="Alanine--tRNA ligase"/>
    <property type="match status" value="1"/>
</dbReference>
<dbReference type="Gene3D" id="3.30.54.20">
    <property type="match status" value="1"/>
</dbReference>
<dbReference type="InParanoid" id="A0A540VIP0"/>
<keyword evidence="10 13" id="KW-0030">Aminoacyl-tRNA synthetase</keyword>
<keyword evidence="14" id="KW-0175">Coiled coil</keyword>
<evidence type="ECO:0000256" key="6">
    <source>
        <dbReference type="ARBA" id="ARBA00022833"/>
    </source>
</evidence>
<dbReference type="InterPro" id="IPR023033">
    <property type="entry name" value="Ala_tRNA_ligase_euk/bac"/>
</dbReference>
<comment type="function">
    <text evidence="11 13">Catalyzes the attachment of alanine to tRNA(Ala) in a two-step reaction: alanine is first activated by ATP to form Ala-AMP and then transferred to the acceptor end of tRNA(Ala). Also edits incorrectly charged Ser-tRNA(Ala) and Gly-tRNA(Ala) via its editing domain.</text>
</comment>
<evidence type="ECO:0000313" key="17">
    <source>
        <dbReference type="EMBL" id="TQE96607.1"/>
    </source>
</evidence>
<dbReference type="Gene3D" id="6.10.250.550">
    <property type="match status" value="1"/>
</dbReference>
<gene>
    <name evidence="13 17" type="primary">alaS</name>
    <name evidence="17" type="ORF">FKZ61_06860</name>
</gene>
<evidence type="ECO:0000259" key="16">
    <source>
        <dbReference type="PROSITE" id="PS50862"/>
    </source>
</evidence>
<dbReference type="SUPFAM" id="SSF55186">
    <property type="entry name" value="ThrRS/AlaRS common domain"/>
    <property type="match status" value="1"/>
</dbReference>
<comment type="similarity">
    <text evidence="1 13">Belongs to the class-II aminoacyl-tRNA synthetase family.</text>
</comment>
<dbReference type="GO" id="GO:0005829">
    <property type="term" value="C:cytosol"/>
    <property type="evidence" value="ECO:0007669"/>
    <property type="project" value="TreeGrafter"/>
</dbReference>
<dbReference type="FunFam" id="3.30.930.10:FF:000004">
    <property type="entry name" value="Alanine--tRNA ligase"/>
    <property type="match status" value="1"/>
</dbReference>
<dbReference type="InterPro" id="IPR002318">
    <property type="entry name" value="Ala-tRNA-lgiase_IIc"/>
</dbReference>
<dbReference type="Proteomes" id="UP000317371">
    <property type="component" value="Unassembled WGS sequence"/>
</dbReference>
<keyword evidence="18" id="KW-1185">Reference proteome</keyword>
<comment type="subcellular location">
    <subcellularLocation>
        <location evidence="13">Cytoplasm</location>
    </subcellularLocation>
</comment>
<dbReference type="PROSITE" id="PS50860">
    <property type="entry name" value="AA_TRNA_LIGASE_II_ALA"/>
    <property type="match status" value="1"/>
</dbReference>
<feature type="coiled-coil region" evidence="14">
    <location>
        <begin position="747"/>
        <end position="781"/>
    </location>
</feature>
<dbReference type="HAMAP" id="MF_00036_B">
    <property type="entry name" value="Ala_tRNA_synth_B"/>
    <property type="match status" value="1"/>
</dbReference>
<dbReference type="InterPro" id="IPR009000">
    <property type="entry name" value="Transl_B-barrel_sf"/>
</dbReference>
<evidence type="ECO:0000256" key="2">
    <source>
        <dbReference type="ARBA" id="ARBA00022555"/>
    </source>
</evidence>
<protein>
    <recommendedName>
        <fullName evidence="13">Alanine--tRNA ligase</fullName>
        <ecNumber evidence="13">6.1.1.7</ecNumber>
    </recommendedName>
    <alternativeName>
        <fullName evidence="13">Alanyl-tRNA synthetase</fullName>
        <shortName evidence="13">AlaRS</shortName>
    </alternativeName>
</protein>
<evidence type="ECO:0000256" key="10">
    <source>
        <dbReference type="ARBA" id="ARBA00023146"/>
    </source>
</evidence>
<dbReference type="AlphaFoldDB" id="A0A540VIP0"/>
<evidence type="ECO:0000259" key="15">
    <source>
        <dbReference type="PROSITE" id="PS50860"/>
    </source>
</evidence>
<dbReference type="GO" id="GO:0004813">
    <property type="term" value="F:alanine-tRNA ligase activity"/>
    <property type="evidence" value="ECO:0007669"/>
    <property type="project" value="UniProtKB-UniRule"/>
</dbReference>
<feature type="binding site" evidence="13">
    <location>
        <position position="583"/>
    </location>
    <ligand>
        <name>Zn(2+)</name>
        <dbReference type="ChEBI" id="CHEBI:29105"/>
    </ligand>
</feature>
<dbReference type="SUPFAM" id="SSF55681">
    <property type="entry name" value="Class II aaRS and biotin synthetases"/>
    <property type="match status" value="1"/>
</dbReference>
<evidence type="ECO:0000256" key="4">
    <source>
        <dbReference type="ARBA" id="ARBA00022723"/>
    </source>
</evidence>
<evidence type="ECO:0000256" key="13">
    <source>
        <dbReference type="HAMAP-Rule" id="MF_00036"/>
    </source>
</evidence>
<dbReference type="Gene3D" id="3.30.980.10">
    <property type="entry name" value="Threonyl-trna Synthetase, Chain A, domain 2"/>
    <property type="match status" value="1"/>
</dbReference>
<evidence type="ECO:0000256" key="5">
    <source>
        <dbReference type="ARBA" id="ARBA00022741"/>
    </source>
</evidence>
<dbReference type="NCBIfam" id="TIGR00344">
    <property type="entry name" value="alaS"/>
    <property type="match status" value="1"/>
</dbReference>
<dbReference type="PRINTS" id="PR00980">
    <property type="entry name" value="TRNASYNTHALA"/>
</dbReference>
<sequence length="899" mass="100441">MKRLTTHEIRKLWLDYFAELGHAVVESSSLVPTNDPTLLLTNAGMVQFKDVFLGLEKRPYTRATTSQKCMRVSGKHNDLENVGPSPRHHTFFEMLGNFSFGDYFKKEAIQYAWNLLIHELELPLERLWFTVYTEDDESEQLWIDVGAPPERVLRFGKKDNWWAMGDTGPCGPNTEIHYYWGDLEKQTAAGVNRDDEYLEIWNLVFMQYDQKADGTLVPLPKPGVDTGAGLERLASILQRTDNNYDTDAFLPIMQRIQELAGHTDEERQAHLFRYRAIADHSRAITFLIGDGVLPGNEGRNYILRMILRRAARFGKLIGFERPFLAHLADTVIELMGGHYTDLPPKRDFILRTITEEEERFHRTLSTGLNMLDDLMARLREEGRSEIDGRDAFFLWDTYGFPIDLTRDVAAEHGFTVDEAGFQAALAEQKEKSRASSVQGKYAPDAAVYGELLGNLQEAGIVGREGVKHLIYENVAEVSTTVAGLIVDGQSVEEAHAGAQVEVVLPETPFYVESGGQVSDTGEIYYFPEGMERPAWTVEVTDTRRPIPGLIVHVGRVTSGTVRVGDPAEASIDVERRWDIMRNHTATHILHAVLRERLGTHVHQAGSLVAPDRLRFDFTHSQPLSGEELRDIEWRANEIVLANYDVHTRWTAYKRAVQEGAMALFGEKYGDEVRVVSFGEEDKVSMELCGGTHVNSTAEIGSFRITSESSVAAGVRRIEAVTGRHAERLIEERFRQLNRVAAILHARPDEVEQAAANLTEQNQQLQRELAQLRQKLAQQEVQQLLSHATQVDGVAVLAVQVEAPDVDTLRQMTDWLRDRLGSSVVVVGAVVGDKPMLVAAATPDVVQRGIHAGNLVRDTAKIMGGGGGGRPNMAQAGGRDPAKLADALRSVPAWVQAHLN</sequence>
<keyword evidence="7 13" id="KW-0067">ATP-binding</keyword>
<dbReference type="GO" id="GO:0000049">
    <property type="term" value="F:tRNA binding"/>
    <property type="evidence" value="ECO:0007669"/>
    <property type="project" value="UniProtKB-KW"/>
</dbReference>
<dbReference type="PROSITE" id="PS50862">
    <property type="entry name" value="AA_TRNA_LIGASE_II"/>
    <property type="match status" value="1"/>
</dbReference>
<dbReference type="InterPro" id="IPR003156">
    <property type="entry name" value="DHHA1_dom"/>
</dbReference>
<dbReference type="OrthoDB" id="9803884at2"/>
<dbReference type="InterPro" id="IPR018164">
    <property type="entry name" value="Ala-tRNA-synth_IIc_N"/>
</dbReference>
<dbReference type="EC" id="6.1.1.7" evidence="13"/>
<evidence type="ECO:0000256" key="8">
    <source>
        <dbReference type="ARBA" id="ARBA00022884"/>
    </source>
</evidence>
<dbReference type="FunFam" id="3.30.980.10:FF:000004">
    <property type="entry name" value="Alanine--tRNA ligase, cytoplasmic"/>
    <property type="match status" value="1"/>
</dbReference>
<keyword evidence="6 13" id="KW-0862">Zinc</keyword>
<dbReference type="RefSeq" id="WP_141609349.1">
    <property type="nucleotide sequence ID" value="NZ_VIGC02000007.1"/>
</dbReference>
<feature type="binding site" evidence="13">
    <location>
        <position position="688"/>
    </location>
    <ligand>
        <name>Zn(2+)</name>
        <dbReference type="ChEBI" id="CHEBI:29105"/>
    </ligand>
</feature>
<dbReference type="EMBL" id="VIGC01000007">
    <property type="protein sequence ID" value="TQE96607.1"/>
    <property type="molecule type" value="Genomic_DNA"/>
</dbReference>
<dbReference type="InterPro" id="IPR018165">
    <property type="entry name" value="Ala-tRNA-synth_IIc_core"/>
</dbReference>
<evidence type="ECO:0000256" key="12">
    <source>
        <dbReference type="ARBA" id="ARBA00048300"/>
    </source>
</evidence>
<dbReference type="Gene3D" id="2.40.30.130">
    <property type="match status" value="1"/>
</dbReference>
<accession>A0A540VIP0</accession>
<proteinExistence type="inferred from homology"/>
<keyword evidence="2 13" id="KW-0820">tRNA-binding</keyword>
<dbReference type="InterPro" id="IPR006195">
    <property type="entry name" value="aa-tRNA-synth_II"/>
</dbReference>
<evidence type="ECO:0000256" key="7">
    <source>
        <dbReference type="ARBA" id="ARBA00022840"/>
    </source>
</evidence>
<feature type="domain" description="Alanyl-transfer RNA synthetases family profile" evidence="15">
    <location>
        <begin position="4"/>
        <end position="731"/>
    </location>
</feature>
<keyword evidence="3 13" id="KW-0436">Ligase</keyword>
<dbReference type="GO" id="GO:0002161">
    <property type="term" value="F:aminoacyl-tRNA deacylase activity"/>
    <property type="evidence" value="ECO:0007669"/>
    <property type="project" value="TreeGrafter"/>
</dbReference>
<evidence type="ECO:0000256" key="9">
    <source>
        <dbReference type="ARBA" id="ARBA00022917"/>
    </source>
</evidence>
<comment type="domain">
    <text evidence="13">Consists of three domains; the N-terminal catalytic domain, the editing domain and the C-terminal C-Ala domain. The editing domain removes incorrectly charged amino acids, while the C-Ala domain, along with tRNA(Ala), serves as a bridge to cooperatively bring together the editing and aminoacylation centers thus stimulating deacylation of misacylated tRNAs.</text>
</comment>
<dbReference type="PANTHER" id="PTHR11777:SF9">
    <property type="entry name" value="ALANINE--TRNA LIGASE, CYTOPLASMIC"/>
    <property type="match status" value="1"/>
</dbReference>
<comment type="catalytic activity">
    <reaction evidence="12 13">
        <text>tRNA(Ala) + L-alanine + ATP = L-alanyl-tRNA(Ala) + AMP + diphosphate</text>
        <dbReference type="Rhea" id="RHEA:12540"/>
        <dbReference type="Rhea" id="RHEA-COMP:9657"/>
        <dbReference type="Rhea" id="RHEA-COMP:9923"/>
        <dbReference type="ChEBI" id="CHEBI:30616"/>
        <dbReference type="ChEBI" id="CHEBI:33019"/>
        <dbReference type="ChEBI" id="CHEBI:57972"/>
        <dbReference type="ChEBI" id="CHEBI:78442"/>
        <dbReference type="ChEBI" id="CHEBI:78497"/>
        <dbReference type="ChEBI" id="CHEBI:456215"/>
        <dbReference type="EC" id="6.1.1.7"/>
    </reaction>
</comment>
<dbReference type="GO" id="GO:0005524">
    <property type="term" value="F:ATP binding"/>
    <property type="evidence" value="ECO:0007669"/>
    <property type="project" value="UniProtKB-UniRule"/>
</dbReference>